<dbReference type="EMBL" id="MK527108">
    <property type="protein sequence ID" value="QGN66675.1"/>
    <property type="molecule type" value="Genomic_DNA"/>
</dbReference>
<accession>A0A650AF70</accession>
<reference evidence="2" key="1">
    <citation type="submission" date="2019-02" db="EMBL/GenBank/DDBJ databases">
        <title>The largest mitochondrial genome of Morchella importuna (272.2 kb) among fungi reservoir of numerous mitochondrial ORFs, repeatitive sequences and nuclear genome horizontal transfer.</title>
        <authorList>
            <person name="Liu W."/>
            <person name="Bian Y."/>
        </authorList>
    </citation>
    <scope>NUCLEOTIDE SEQUENCE</scope>
</reference>
<organism evidence="2">
    <name type="scientific">Morchella importuna</name>
    <dbReference type="NCBI Taxonomy" id="1174673"/>
    <lineage>
        <taxon>Eukaryota</taxon>
        <taxon>Fungi</taxon>
        <taxon>Dikarya</taxon>
        <taxon>Ascomycota</taxon>
        <taxon>Pezizomycotina</taxon>
        <taxon>Pezizomycetes</taxon>
        <taxon>Pezizales</taxon>
        <taxon>Morchellaceae</taxon>
        <taxon>Morchella</taxon>
    </lineage>
</organism>
<feature type="compositionally biased region" description="Pro residues" evidence="1">
    <location>
        <begin position="18"/>
        <end position="32"/>
    </location>
</feature>
<proteinExistence type="predicted"/>
<dbReference type="RefSeq" id="YP_009722273.1">
    <property type="nucleotide sequence ID" value="NC_045397.1"/>
</dbReference>
<keyword evidence="2" id="KW-0496">Mitochondrion</keyword>
<feature type="region of interest" description="Disordered" evidence="1">
    <location>
        <begin position="1"/>
        <end position="46"/>
    </location>
</feature>
<protein>
    <submittedName>
        <fullName evidence="2">Uncharacterized protein</fullName>
    </submittedName>
</protein>
<evidence type="ECO:0000256" key="1">
    <source>
        <dbReference type="SAM" id="MobiDB-lite"/>
    </source>
</evidence>
<feature type="compositionally biased region" description="Gly residues" evidence="1">
    <location>
        <begin position="36"/>
        <end position="46"/>
    </location>
</feature>
<geneLocation type="mitochondrion" evidence="2"/>
<gene>
    <name evidence="2" type="primary">orf108</name>
</gene>
<dbReference type="GeneID" id="42905997"/>
<dbReference type="AlphaFoldDB" id="A0A650AF70"/>
<sequence>MQSLYAGGGAPKLCPKKPGVPHPSFPYPPPPWSGWQRGGRGVGGEGLGNEWEGAGWATAGATVNAVLVYLFLLPSFNAPPPLSILFLYLIPPPFDIAHPTLLGVGSRR</sequence>
<name>A0A650AF70_9PEZI</name>
<feature type="compositionally biased region" description="Gly residues" evidence="1">
    <location>
        <begin position="1"/>
        <end position="10"/>
    </location>
</feature>
<evidence type="ECO:0000313" key="2">
    <source>
        <dbReference type="EMBL" id="QGN66675.1"/>
    </source>
</evidence>